<reference evidence="1 2" key="1">
    <citation type="submission" date="2019-03" db="EMBL/GenBank/DDBJ databases">
        <authorList>
            <consortium name="Pathogen Informatics"/>
        </authorList>
    </citation>
    <scope>NUCLEOTIDE SEQUENCE [LARGE SCALE GENOMIC DNA]</scope>
    <source>
        <strain evidence="1 2">NCTC12998</strain>
    </source>
</reference>
<dbReference type="Proteomes" id="UP000345637">
    <property type="component" value="Unassembled WGS sequence"/>
</dbReference>
<protein>
    <submittedName>
        <fullName evidence="1">Uncharacterized protein</fullName>
    </submittedName>
</protein>
<proteinExistence type="predicted"/>
<evidence type="ECO:0000313" key="1">
    <source>
        <dbReference type="EMBL" id="VFS55295.1"/>
    </source>
</evidence>
<sequence length="43" mass="5040">MAKDFTDIAVLFGRRIWPHHAKHRAEPCLLWRDVRFTFATDGG</sequence>
<evidence type="ECO:0000313" key="2">
    <source>
        <dbReference type="Proteomes" id="UP000345637"/>
    </source>
</evidence>
<gene>
    <name evidence="1" type="ORF">NCTC12998_00032</name>
</gene>
<organism evidence="1 2">
    <name type="scientific">Raoultella planticola</name>
    <name type="common">Klebsiella planticola</name>
    <dbReference type="NCBI Taxonomy" id="575"/>
    <lineage>
        <taxon>Bacteria</taxon>
        <taxon>Pseudomonadati</taxon>
        <taxon>Pseudomonadota</taxon>
        <taxon>Gammaproteobacteria</taxon>
        <taxon>Enterobacterales</taxon>
        <taxon>Enterobacteriaceae</taxon>
        <taxon>Klebsiella/Raoultella group</taxon>
        <taxon>Raoultella</taxon>
    </lineage>
</organism>
<accession>A0A485A3Z4</accession>
<name>A0A485A3Z4_RAOPL</name>
<dbReference type="AlphaFoldDB" id="A0A485A3Z4"/>
<dbReference type="EMBL" id="CAADJE010000001">
    <property type="protein sequence ID" value="VFS55295.1"/>
    <property type="molecule type" value="Genomic_DNA"/>
</dbReference>